<protein>
    <submittedName>
        <fullName evidence="2">YcaO-like family protein</fullName>
    </submittedName>
</protein>
<feature type="domain" description="YcaO" evidence="1">
    <location>
        <begin position="51"/>
        <end position="389"/>
    </location>
</feature>
<dbReference type="NCBIfam" id="TIGR00702">
    <property type="entry name" value="YcaO-type kinase domain"/>
    <property type="match status" value="1"/>
</dbReference>
<dbReference type="Pfam" id="PF02624">
    <property type="entry name" value="YcaO"/>
    <property type="match status" value="1"/>
</dbReference>
<proteinExistence type="predicted"/>
<dbReference type="Gene3D" id="3.30.1330.230">
    <property type="match status" value="2"/>
</dbReference>
<dbReference type="PROSITE" id="PS51664">
    <property type="entry name" value="YCAO"/>
    <property type="match status" value="1"/>
</dbReference>
<evidence type="ECO:0000259" key="1">
    <source>
        <dbReference type="PROSITE" id="PS51664"/>
    </source>
</evidence>
<dbReference type="PANTHER" id="PTHR37809:SF1">
    <property type="entry name" value="RIBOSOMAL PROTEIN S12 METHYLTHIOTRANSFERASE ACCESSORY FACTOR YCAO"/>
    <property type="match status" value="1"/>
</dbReference>
<dbReference type="PANTHER" id="PTHR37809">
    <property type="entry name" value="RIBOSOMAL PROTEIN S12 METHYLTHIOTRANSFERASE ACCESSORY FACTOR YCAO"/>
    <property type="match status" value="1"/>
</dbReference>
<dbReference type="EMBL" id="CP070371">
    <property type="protein sequence ID" value="QRZ15776.1"/>
    <property type="molecule type" value="Genomic_DNA"/>
</dbReference>
<keyword evidence="3" id="KW-1185">Reference proteome</keyword>
<reference evidence="2 3" key="1">
    <citation type="submission" date="2021-02" db="EMBL/GenBank/DDBJ databases">
        <title>Paracoccus methylovroum sp.nov., a new methanol and methylamine utilizing methylotrophic denitrifer.</title>
        <authorList>
            <person name="Timsy T."/>
            <person name="Behrendt U."/>
            <person name="Ulrich A."/>
            <person name="Spanner T."/>
            <person name="Foesel B.U."/>
            <person name="Horn M.A."/>
            <person name="Kolb S."/>
        </authorList>
    </citation>
    <scope>NUCLEOTIDE SEQUENCE [LARGE SCALE GENOMIC DNA]</scope>
    <source>
        <strain evidence="2 3">H4-D09</strain>
    </source>
</reference>
<evidence type="ECO:0000313" key="2">
    <source>
        <dbReference type="EMBL" id="QRZ15776.1"/>
    </source>
</evidence>
<accession>A0ABX7JNC7</accession>
<name>A0ABX7JNC7_9RHOB</name>
<gene>
    <name evidence="2" type="ORF">JWJ88_15855</name>
</gene>
<sequence>MAPAETVARVRPLMARMGITRVANVTGLDRIGLPVVMVCRPNARSLAVSQGKGLDMDAATASGLMEAAELYHAEHIEAPLKLGSLNELAHSHRMIDLGRLARVSDRFHRDLPMLWIQGRDLVSGEERWVPFECVRANYTLPPPPGSGCFLCSSNGLASGNTMAEATCHAICELIERDATTLWHQSPHERRAETGLDLESVADPACCAVLDRLQGAGFDVHAWQVASDLGVPAFFCLISDRRDRGAHHGIGAGAHPTRAIALLRALTEAAQVRCTYISGARDDLQPEEYGRHALDQKARAAAGLRASHRPMVNFAALDEFVSDDFAEDLDWLLARLRAVGIDEAVAVDLRKPGLDLPVVRVVIPGLEAPCDHPAWRPGPRAFAAARAAAP</sequence>
<dbReference type="InterPro" id="IPR003776">
    <property type="entry name" value="YcaO-like_dom"/>
</dbReference>
<evidence type="ECO:0000313" key="3">
    <source>
        <dbReference type="Proteomes" id="UP000663629"/>
    </source>
</evidence>
<organism evidence="2 3">
    <name type="scientific">Paracoccus methylovorus</name>
    <dbReference type="NCBI Taxonomy" id="2812658"/>
    <lineage>
        <taxon>Bacteria</taxon>
        <taxon>Pseudomonadati</taxon>
        <taxon>Pseudomonadota</taxon>
        <taxon>Alphaproteobacteria</taxon>
        <taxon>Rhodobacterales</taxon>
        <taxon>Paracoccaceae</taxon>
        <taxon>Paracoccus</taxon>
    </lineage>
</organism>
<dbReference type="Proteomes" id="UP000663629">
    <property type="component" value="Chromosome 2"/>
</dbReference>
<dbReference type="RefSeq" id="WP_205296669.1">
    <property type="nucleotide sequence ID" value="NZ_CP070371.1"/>
</dbReference>